<dbReference type="Proteomes" id="UP001142648">
    <property type="component" value="Unassembled WGS sequence"/>
</dbReference>
<dbReference type="NCBIfam" id="TIGR00685">
    <property type="entry name" value="T6PP"/>
    <property type="match status" value="1"/>
</dbReference>
<dbReference type="EC" id="3.1.3.12" evidence="4"/>
<proteinExistence type="inferred from homology"/>
<dbReference type="InterPro" id="IPR036412">
    <property type="entry name" value="HAD-like_sf"/>
</dbReference>
<keyword evidence="4" id="KW-0479">Metal-binding</keyword>
<dbReference type="InterPro" id="IPR044651">
    <property type="entry name" value="OTSB-like"/>
</dbReference>
<comment type="function">
    <text evidence="4">Removes the phosphate from trehalose 6-phosphate to produce free trehalose.</text>
</comment>
<dbReference type="GO" id="GO:0046872">
    <property type="term" value="F:metal ion binding"/>
    <property type="evidence" value="ECO:0007669"/>
    <property type="project" value="UniProtKB-KW"/>
</dbReference>
<evidence type="ECO:0000256" key="3">
    <source>
        <dbReference type="ARBA" id="ARBA00022801"/>
    </source>
</evidence>
<accession>A0A9X2W1J8</accession>
<protein>
    <recommendedName>
        <fullName evidence="4">Trehalose 6-phosphate phosphatase</fullName>
        <ecNumber evidence="4">3.1.3.12</ecNumber>
    </recommendedName>
</protein>
<comment type="cofactor">
    <cofactor evidence="4">
        <name>Mg(2+)</name>
        <dbReference type="ChEBI" id="CHEBI:18420"/>
    </cofactor>
</comment>
<organism evidence="6 7">
    <name type="scientific">Tsuneonella litorea</name>
    <dbReference type="NCBI Taxonomy" id="2976475"/>
    <lineage>
        <taxon>Bacteria</taxon>
        <taxon>Pseudomonadati</taxon>
        <taxon>Pseudomonadota</taxon>
        <taxon>Alphaproteobacteria</taxon>
        <taxon>Sphingomonadales</taxon>
        <taxon>Erythrobacteraceae</taxon>
        <taxon>Tsuneonella</taxon>
    </lineage>
</organism>
<evidence type="ECO:0000256" key="5">
    <source>
        <dbReference type="SAM" id="MobiDB-lite"/>
    </source>
</evidence>
<dbReference type="Gene3D" id="3.40.50.1000">
    <property type="entry name" value="HAD superfamily/HAD-like"/>
    <property type="match status" value="1"/>
</dbReference>
<feature type="region of interest" description="Disordered" evidence="5">
    <location>
        <begin position="1"/>
        <end position="20"/>
    </location>
</feature>
<dbReference type="InterPro" id="IPR023214">
    <property type="entry name" value="HAD_sf"/>
</dbReference>
<dbReference type="SUPFAM" id="SSF56784">
    <property type="entry name" value="HAD-like"/>
    <property type="match status" value="1"/>
</dbReference>
<name>A0A9X2W1J8_9SPHN</name>
<dbReference type="PANTHER" id="PTHR43768">
    <property type="entry name" value="TREHALOSE 6-PHOSPHATE PHOSPHATASE"/>
    <property type="match status" value="1"/>
</dbReference>
<keyword evidence="4" id="KW-0460">Magnesium</keyword>
<keyword evidence="7" id="KW-1185">Reference proteome</keyword>
<sequence length="246" mass="25653">MQPRADLPPPPPLESLSDGGPASLFLDFDGTLVSLAGHPDRIVVPDGLPDLLADLSARLGGRLALVSGRSIADLERHCGTLAIACAGSHGGERRLGEGEPIARSGVVPVAVQHELAQFARDAGLVHEAKTLGTALHWRTAPHWEERAQAFVDDLAARHGLAVKRGKFVAEVVAPGVDKGRAVAAIMQEAPFAGSRPVFVGDDVTDEDGFAACERFGGFGIAVGERKSPTARYALAGPDDVLAWLGA</sequence>
<evidence type="ECO:0000313" key="6">
    <source>
        <dbReference type="EMBL" id="MCT2559347.1"/>
    </source>
</evidence>
<evidence type="ECO:0000256" key="1">
    <source>
        <dbReference type="ARBA" id="ARBA00005199"/>
    </source>
</evidence>
<evidence type="ECO:0000313" key="7">
    <source>
        <dbReference type="Proteomes" id="UP001142648"/>
    </source>
</evidence>
<comment type="catalytic activity">
    <reaction evidence="4">
        <text>alpha,alpha-trehalose 6-phosphate + H2O = alpha,alpha-trehalose + phosphate</text>
        <dbReference type="Rhea" id="RHEA:23420"/>
        <dbReference type="ChEBI" id="CHEBI:15377"/>
        <dbReference type="ChEBI" id="CHEBI:16551"/>
        <dbReference type="ChEBI" id="CHEBI:43474"/>
        <dbReference type="ChEBI" id="CHEBI:58429"/>
        <dbReference type="EC" id="3.1.3.12"/>
    </reaction>
</comment>
<dbReference type="PANTHER" id="PTHR43768:SF3">
    <property type="entry name" value="TREHALOSE 6-PHOSPHATE PHOSPHATASE"/>
    <property type="match status" value="1"/>
</dbReference>
<keyword evidence="3 4" id="KW-0378">Hydrolase</keyword>
<evidence type="ECO:0000256" key="4">
    <source>
        <dbReference type="RuleBase" id="RU361117"/>
    </source>
</evidence>
<dbReference type="NCBIfam" id="TIGR01484">
    <property type="entry name" value="HAD-SF-IIB"/>
    <property type="match status" value="1"/>
</dbReference>
<evidence type="ECO:0000256" key="2">
    <source>
        <dbReference type="ARBA" id="ARBA00008770"/>
    </source>
</evidence>
<dbReference type="AlphaFoldDB" id="A0A9X2W1J8"/>
<comment type="pathway">
    <text evidence="1 4">Glycan biosynthesis; trehalose biosynthesis.</text>
</comment>
<dbReference type="InterPro" id="IPR006379">
    <property type="entry name" value="HAD-SF_hydro_IIB"/>
</dbReference>
<dbReference type="CDD" id="cd01627">
    <property type="entry name" value="HAD_TPP"/>
    <property type="match status" value="1"/>
</dbReference>
<dbReference type="GO" id="GO:0005992">
    <property type="term" value="P:trehalose biosynthetic process"/>
    <property type="evidence" value="ECO:0007669"/>
    <property type="project" value="InterPro"/>
</dbReference>
<dbReference type="RefSeq" id="WP_259962216.1">
    <property type="nucleotide sequence ID" value="NZ_JAOAMV010000004.1"/>
</dbReference>
<comment type="caution">
    <text evidence="6">The sequence shown here is derived from an EMBL/GenBank/DDBJ whole genome shotgun (WGS) entry which is preliminary data.</text>
</comment>
<gene>
    <name evidence="6" type="primary">otsB</name>
    <name evidence="6" type="ORF">N0B51_10190</name>
</gene>
<feature type="compositionally biased region" description="Pro residues" evidence="5">
    <location>
        <begin position="1"/>
        <end position="13"/>
    </location>
</feature>
<dbReference type="GO" id="GO:0004805">
    <property type="term" value="F:trehalose-phosphatase activity"/>
    <property type="evidence" value="ECO:0007669"/>
    <property type="project" value="UniProtKB-EC"/>
</dbReference>
<comment type="similarity">
    <text evidence="2 4">Belongs to the trehalose phosphatase family.</text>
</comment>
<dbReference type="Pfam" id="PF02358">
    <property type="entry name" value="Trehalose_PPase"/>
    <property type="match status" value="1"/>
</dbReference>
<reference evidence="6" key="1">
    <citation type="submission" date="2022-09" db="EMBL/GenBank/DDBJ databases">
        <title>The genome sequence of Tsuneonella sp. YG55.</title>
        <authorList>
            <person name="Liu Y."/>
        </authorList>
    </citation>
    <scope>NUCLEOTIDE SEQUENCE</scope>
    <source>
        <strain evidence="6">YG55</strain>
    </source>
</reference>
<dbReference type="InterPro" id="IPR003337">
    <property type="entry name" value="Trehalose_PPase"/>
</dbReference>
<dbReference type="Gene3D" id="3.30.70.1020">
    <property type="entry name" value="Trehalose-6-phosphate phosphatase related protein, domain 2"/>
    <property type="match status" value="1"/>
</dbReference>
<dbReference type="EMBL" id="JAOAMV010000004">
    <property type="protein sequence ID" value="MCT2559347.1"/>
    <property type="molecule type" value="Genomic_DNA"/>
</dbReference>